<sequence length="429" mass="47216">FMPRRYPLIAAMRYKRSVEGGLVRLWYLVLHGDTGGLVWPYGRPVGKTLMLDVEGDKVTLTQAGKNLRDVFREGRSGIPCLINHADMETDPIGILSSQASIRADWMFEVKRDGTSWINRTSSWEGSHNYAAAGRVGYYKLLEDMGLQYTCISSAQLARGDLMTRAIKLFLVPRGMALSNREIKALRKFTEAGGVLVTDLMAGRMNENCRVRTGRAAPMDELMGVKRAPFAFEEDKKAETNSGYKGGFGRWLDVTMLEGFGTLKAGDTFRIQGFQEPGLAAASAKPLAKTPTGPAILANKVGKGTVYTLNFDIPNYLSRRSGKDAAELTAPHRRIFSALLAKAGVEGQLKVTLKSSGKYPVGLETFRYTQGGYRYLAAIRNKVTRINWQDLSDSGEGVADIGGSTLLFELPVKGYYITELRTGKSFGMTD</sequence>
<dbReference type="GO" id="GO:0005975">
    <property type="term" value="P:carbohydrate metabolic process"/>
    <property type="evidence" value="ECO:0007669"/>
    <property type="project" value="InterPro"/>
</dbReference>
<dbReference type="GO" id="GO:0004565">
    <property type="term" value="F:beta-galactosidase activity"/>
    <property type="evidence" value="ECO:0007669"/>
    <property type="project" value="InterPro"/>
</dbReference>
<dbReference type="InterPro" id="IPR013738">
    <property type="entry name" value="Beta_galactosidase_Trimer"/>
</dbReference>
<reference evidence="2" key="1">
    <citation type="journal article" date="2015" name="Nature">
        <title>Complex archaea that bridge the gap between prokaryotes and eukaryotes.</title>
        <authorList>
            <person name="Spang A."/>
            <person name="Saw J.H."/>
            <person name="Jorgensen S.L."/>
            <person name="Zaremba-Niedzwiedzka K."/>
            <person name="Martijn J."/>
            <person name="Lind A.E."/>
            <person name="van Eijk R."/>
            <person name="Schleper C."/>
            <person name="Guy L."/>
            <person name="Ettema T.J."/>
        </authorList>
    </citation>
    <scope>NUCLEOTIDE SEQUENCE</scope>
</reference>
<protein>
    <recommendedName>
        <fullName evidence="1">Beta-galactosidase trimerisation domain-containing protein</fullName>
    </recommendedName>
</protein>
<organism evidence="2">
    <name type="scientific">marine sediment metagenome</name>
    <dbReference type="NCBI Taxonomy" id="412755"/>
    <lineage>
        <taxon>unclassified sequences</taxon>
        <taxon>metagenomes</taxon>
        <taxon>ecological metagenomes</taxon>
    </lineage>
</organism>
<accession>A0A0F8Z9P2</accession>
<feature type="domain" description="Beta-galactosidase trimerisation" evidence="1">
    <location>
        <begin position="137"/>
        <end position="307"/>
    </location>
</feature>
<dbReference type="SUPFAM" id="SSF52317">
    <property type="entry name" value="Class I glutamine amidotransferase-like"/>
    <property type="match status" value="1"/>
</dbReference>
<name>A0A0F8Z9P2_9ZZZZ</name>
<dbReference type="AlphaFoldDB" id="A0A0F8Z9P2"/>
<evidence type="ECO:0000313" key="2">
    <source>
        <dbReference type="EMBL" id="KKK90512.1"/>
    </source>
</evidence>
<dbReference type="EMBL" id="LAZR01049068">
    <property type="protein sequence ID" value="KKK90512.1"/>
    <property type="molecule type" value="Genomic_DNA"/>
</dbReference>
<dbReference type="InterPro" id="IPR029062">
    <property type="entry name" value="Class_I_gatase-like"/>
</dbReference>
<feature type="non-terminal residue" evidence="2">
    <location>
        <position position="429"/>
    </location>
</feature>
<proteinExistence type="predicted"/>
<comment type="caution">
    <text evidence="2">The sequence shown here is derived from an EMBL/GenBank/DDBJ whole genome shotgun (WGS) entry which is preliminary data.</text>
</comment>
<evidence type="ECO:0000259" key="1">
    <source>
        <dbReference type="Pfam" id="PF08532"/>
    </source>
</evidence>
<gene>
    <name evidence="2" type="ORF">LCGC14_2722260</name>
</gene>
<dbReference type="Gene3D" id="3.40.50.880">
    <property type="match status" value="1"/>
</dbReference>
<feature type="non-terminal residue" evidence="2">
    <location>
        <position position="1"/>
    </location>
</feature>
<dbReference type="Pfam" id="PF08532">
    <property type="entry name" value="Glyco_hydro_42M"/>
    <property type="match status" value="1"/>
</dbReference>